<dbReference type="GO" id="GO:0044550">
    <property type="term" value="P:secondary metabolite biosynthetic process"/>
    <property type="evidence" value="ECO:0007669"/>
    <property type="project" value="UniProtKB-ARBA"/>
</dbReference>
<dbReference type="Pfam" id="PF00975">
    <property type="entry name" value="Thioesterase"/>
    <property type="match status" value="2"/>
</dbReference>
<name>A0A7Z6Y968_PSESH</name>
<dbReference type="SMART" id="SM00823">
    <property type="entry name" value="PKS_PP"/>
    <property type="match status" value="3"/>
</dbReference>
<dbReference type="FunFam" id="2.30.38.10:FF:000001">
    <property type="entry name" value="Non-ribosomal peptide synthetase PvdI"/>
    <property type="match status" value="3"/>
</dbReference>
<dbReference type="NCBIfam" id="NF003417">
    <property type="entry name" value="PRK04813.1"/>
    <property type="match status" value="3"/>
</dbReference>
<dbReference type="InterPro" id="IPR020802">
    <property type="entry name" value="TesA-like"/>
</dbReference>
<dbReference type="SUPFAM" id="SSF52777">
    <property type="entry name" value="CoA-dependent acyltransferases"/>
    <property type="match status" value="6"/>
</dbReference>
<dbReference type="InterPro" id="IPR000873">
    <property type="entry name" value="AMP-dep_synth/lig_dom"/>
</dbReference>
<keyword evidence="4" id="KW-0597">Phosphoprotein</keyword>
<dbReference type="SUPFAM" id="SSF47336">
    <property type="entry name" value="ACP-like"/>
    <property type="match status" value="3"/>
</dbReference>
<comment type="cofactor">
    <cofactor evidence="1">
        <name>pantetheine 4'-phosphate</name>
        <dbReference type="ChEBI" id="CHEBI:47942"/>
    </cofactor>
</comment>
<dbReference type="InterPro" id="IPR020845">
    <property type="entry name" value="AMP-binding_CS"/>
</dbReference>
<evidence type="ECO:0000256" key="4">
    <source>
        <dbReference type="ARBA" id="ARBA00022553"/>
    </source>
</evidence>
<dbReference type="Proteomes" id="UP000267078">
    <property type="component" value="Unassembled WGS sequence"/>
</dbReference>
<dbReference type="EMBL" id="RBUI01000027">
    <property type="protein sequence ID" value="RMU91361.1"/>
    <property type="molecule type" value="Genomic_DNA"/>
</dbReference>
<dbReference type="GO" id="GO:0005737">
    <property type="term" value="C:cytoplasm"/>
    <property type="evidence" value="ECO:0007669"/>
    <property type="project" value="TreeGrafter"/>
</dbReference>
<accession>A0A7Z6Y968</accession>
<dbReference type="InterPro" id="IPR001242">
    <property type="entry name" value="Condensation_dom"/>
</dbReference>
<sequence>METPLQVVWRHAELKVDSSPLAADLTMDLGQAPLMRLVCHAPVAGQRVEATLLFHHIAMDHSALEVVRHEIQACLSGQAEMLGVPVPFRNYVGQALLGVSEAQHEAFFREMLGDLDEPTLAYGLQDLSGEGDAIEEHSVTLDQQLCLRLRAQARTLGISVASLFHLGWARVLAGLAGQSRVVFGTVLMGRLLGAEATERALGIFINTLPLRLDLDEQGVQAAVRATHQRLTALMRHEHAPLALAQRCSGVKAPTPLFNALLNYRHSAPAQASGETWQGIEVLQAQERSNYPLVLSVDDLGEAFGLTAQTAAGIDPQSICAYMQWTMESVVDALEQTPQMSVDQLDIVPASERAQLLLDFNDRRADYERRLTIHQRIELLAEQQPDAIAAQVGEQYLSYRELNARANALADHLISLDVQPDDRVAVVARRSLETLVGLLAVLKAGAGYVPVDPAHPDERITYLLGDSAPVAVLAQPAFVERLQGLGLAGLNTPLIELDLANWPEQQDNPHIATLDSTHLAYVIYTSGSTGQPKGVMVEHRTLNNLIDWHREAFDLRAGSHTASVAGFGFDAMAWEIWPALCAGATLHLPPAEIGNEQLDALLDWWIAQPLQVAFLPTPVAEYAFSRNLRHPTLRTLLIGGDRLRQFHRDPGFAVINNYGPTETTVVATSGRLLPDGSLDIGKPVANTSIYLLDERQQLVPLGVPGELYIGGDSVARGYLNQPQLTAERFVHDPFAGQPQARMYRTGDLARWNADGTLEYLGRNDDQVKIRGVRIELGEIENQFSQLPGIEEALVLAREDEPGQPRLVGYFTERTGAAASTVEQLRTALLARLPGYMVPGALVRLDSWPLTANGKVDRRALPVPDRTALSTGEYQAPQGDLESALALIWSELLQVERVGRHDRFFELGGHSLLAMRMVSQVRQRLSLELALGDLFADSSLIAVAHCLSAAARSQLPVIDVQPRNGPVPLSSAQQRIWFMAQMEDANSAYNISLGLKLNGPLDSRALTRALERIVARHDSLRSRFSQEDDIAWVQAAPVTEVPRISWQDLRDQDPQALQAVIREEAAQPFDLRHDLPIRGRLLCLAEDRHVLLLTVHHIVADGWSLGVLTRELTALYQAFSLGQEDPLPALALQYGDYAVWQRNWLDDERLSHQADYWQQTLTGAPVLLTLPTDRPRPVHQDYTGASVALDLDPRLSNDLRAFCQAQSVTPFMLFMGAWAVLLARLSGQEEVVVGMPVANRRHAEIEGLIGLFVNTLAVRVDTSGEPDVVTLLERIKARVVEAQDHQDLPFEQVVERLRPPRSLAHSPLFQASLARDGSQGLELQLGDMQLEPLDEQAAFAKFDLALSVSDGPDHFRCIVEYATALFDHGTIERHLGYLEAILRAMVADSQTVVSHIRLLSEAERRQLTDGFNAPDAVYPQEQTLHSQFEAQAQRTPDAIAVSYEEESWSYATLNAHANRIAHRLIGMGIGADDRVAICTPRGLQMIAGLLGILKAGAAYVPLDPAYPLERLAYTLDDSAPVALLSQRSVQGTLPVSEVPVICLDDDLQDESVCNPQVPVTPGNLAYVIYTSGSTGKPKGVMIEHRNVARLFSATEEWFGFNQQDVWALFHSFAFDFSVWEIWGALLHGGHLVIVPQLVSRSPEDFYALLCSTGVTVLNQTPSAFRQLIAAQGENGQAHSLRKVIFGGEALDTVILKPWYARNVNAGTQLVNMYGITETTVHVTYYPLQPEDAQRLGASPIGRRIPDLQLYVLDAHGEPVPMGVVGELYVGGAGVARGYLHREALTAERFLDNPFSHAANARMYRTGDLGRWLADGSLEYMGRNDEQVKIRGFRIELGEIAARLNDHPDVLDAVVVAREDVPGDKRLVGYYTSAEDKAGLDIEQLRAWLSGLLPEYMVPAAYVRLTSLPVTANGKLDRKSLPAPDRDSIASRAYEAPQGPIEIALASLWAELLHVEQVGRQDNFFELGGHSLLAVTLIARMRRLDMRADIRVLFVQPTLAALAEAVGGDTEIDVPANLIDAHCQRITPELLPLVALDQPAIERIVARVPGGAANVQDIYPLGPLQTGILYHHLTAGDRDPYLLQPQFAFADASRLKAFCHALQRVIERNDILRTGLFWEGLQAPVQVVWRQAPLRVEETALQDLFNAPRMDLTQAPLLQLVYAHDPANQRIAAVLRYHHVIMDHIALDILSHELQAILLDNEAQLAAPVPYRNYIAHVVQGPGEDAHEAFFREQLGDIDEPTLPYGLAMASAEQIPGEARLTLESDLCRQIRDQARQLSVSAATLMHLAWAKVLGQLSGRDSVVFGTVLLGRLNGSEGAERTLGVFINTLPLRIDLADQSARDALSQTHRRLTGLLAHEQASLAIAQRCSALPAGAPLFSALLNYRHSAAPGEANEAAGKAWQGIELLQSGERSSYPLTLSVDDLGEAFDLTALTSKGIDARRVCAYLACAVEGLVDALEQAPSEPIQALNILPGAERNELLDGFNADRLTAECPLPVHLRIEQQALEQPNAMAAKAGDQHLSYGELNARANALAHHLIGLGVRPDDRVAVVARRGLETLAGLLAVLKAGACYVPIDPGHPDERISYLLENSEPVVVLAQFDLLTRLPELQVPVIALDRPDWSQRTDNPSVPEMTTQHLAYVIYTSGSTGLPKGVMVEHRTLNNLVDWHCEAFNLRAGSHTASVAGFGFDAMAWEVWPALCAGAVLHLPPAEIGNEQLDVLLDWWLAQPLQVAFLPTPVAEYAFSRELHHPTLQTLLIGGDRLRHFNRDPGFAVVNNYGPTETTVVASSGRMQPGKVLHIGKPVTHARLYVLDSRGEPVPLGVPGELYIGGAGVARGYLNREDLTAERFLDDPFSDRSGARMYRSGDLVRWLSDGTLEYLGRNDDQVKIRGVRIEPGEIEQHLAQCPGVGEAVVTTQRLDDGTLRLVGYFTRRDASLDSAALRAHLLGQLPEYMVPAVFVGLDALPLTQNGKVDRKALPAPDLAALANLAYQAPSTALEERLADLWAEVLEVGKIGRHDSFFELGGHSLSAIRLVSLLQKAGVSLTLAELFQHPSVAALAGLLDQRPGSPDEAREVITVRAGGSESPLFMLHDFTGLDAYFPVLGQHLQGDFPIYGLPGIGLGQQQLRTMECLAARMVERIRQVQPRGPYRLAGWSFGGVLAYEVATQLLGMDEAVTFLGLIDSYVPRLTDQGKARWQGPDFLERQLLSHCTAHWQAQAGEGAAKLARLNSLSEQAPLPDFATLLQLCRDEGLLYEELALASDQQLHHYLDREVAHGQALAHYQLESLSLPIHLFRAEQRPMAPIGSSSTLGWGEILSADLLRCVDVPGDHMTMMQAPHVAVLGLSIVQALHSAPATPPPPPAHQSLLAIQSGRDGHAPVFCVPGAGDSVTSFIGLAEALGPDWPIHGLQPRGLDGRSVPHSRVEAAAQSHVQAIEALYPKGPLHLVGHSFGGWAAHAMAVKLQASGREVVSLTLIDSEAPGGEGLDGKPYTATAVLERLIEALQLSSGRSLELDPLTFAGSDTVTQMHLLQQAMVRVGLLPPRLAAQALQGIVRTFASALRTVYRPEPGGYSGRASLVLVDDPQLDALDNQLEHAACASQWQHLLPQLSLWHGPGNHFSVLKAPDVYSLAAWWYDGLAVGVGETQ</sequence>
<proteinExistence type="inferred from homology"/>
<feature type="domain" description="Carrier" evidence="5">
    <location>
        <begin position="1933"/>
        <end position="2007"/>
    </location>
</feature>
<dbReference type="GO" id="GO:0043041">
    <property type="term" value="P:amino acid activation for nonribosomal peptide biosynthetic process"/>
    <property type="evidence" value="ECO:0007669"/>
    <property type="project" value="TreeGrafter"/>
</dbReference>
<dbReference type="Pfam" id="PF00550">
    <property type="entry name" value="PP-binding"/>
    <property type="match status" value="3"/>
</dbReference>
<dbReference type="Pfam" id="PF00668">
    <property type="entry name" value="Condensation"/>
    <property type="match status" value="3"/>
</dbReference>
<dbReference type="SMART" id="SM00824">
    <property type="entry name" value="PKS_TE"/>
    <property type="match status" value="1"/>
</dbReference>
<dbReference type="PROSITE" id="PS50075">
    <property type="entry name" value="CARRIER"/>
    <property type="match status" value="3"/>
</dbReference>
<dbReference type="Pfam" id="PF13193">
    <property type="entry name" value="AMP-binding_C"/>
    <property type="match status" value="3"/>
</dbReference>
<dbReference type="InterPro" id="IPR045851">
    <property type="entry name" value="AMP-bd_C_sf"/>
</dbReference>
<dbReference type="InterPro" id="IPR009081">
    <property type="entry name" value="PP-bd_ACP"/>
</dbReference>
<evidence type="ECO:0000256" key="3">
    <source>
        <dbReference type="ARBA" id="ARBA00022450"/>
    </source>
</evidence>
<dbReference type="SUPFAM" id="SSF53474">
    <property type="entry name" value="alpha/beta-Hydrolases"/>
    <property type="match status" value="2"/>
</dbReference>
<evidence type="ECO:0000259" key="5">
    <source>
        <dbReference type="PROSITE" id="PS50075"/>
    </source>
</evidence>
<dbReference type="NCBIfam" id="TIGR01733">
    <property type="entry name" value="AA-adenyl-dom"/>
    <property type="match status" value="3"/>
</dbReference>
<dbReference type="InterPro" id="IPR010071">
    <property type="entry name" value="AA_adenyl_dom"/>
</dbReference>
<dbReference type="GO" id="GO:0031177">
    <property type="term" value="F:phosphopantetheine binding"/>
    <property type="evidence" value="ECO:0007669"/>
    <property type="project" value="InterPro"/>
</dbReference>
<dbReference type="InterPro" id="IPR020806">
    <property type="entry name" value="PKS_PP-bd"/>
</dbReference>
<dbReference type="Gene3D" id="1.10.1200.10">
    <property type="entry name" value="ACP-like"/>
    <property type="match status" value="3"/>
</dbReference>
<dbReference type="Gene3D" id="2.30.38.10">
    <property type="entry name" value="Luciferase, Domain 3"/>
    <property type="match status" value="3"/>
</dbReference>
<dbReference type="GO" id="GO:0003824">
    <property type="term" value="F:catalytic activity"/>
    <property type="evidence" value="ECO:0007669"/>
    <property type="project" value="InterPro"/>
</dbReference>
<dbReference type="FunFam" id="3.40.50.980:FF:000002">
    <property type="entry name" value="Enterobactin synthetase component F"/>
    <property type="match status" value="1"/>
</dbReference>
<dbReference type="Pfam" id="PF00501">
    <property type="entry name" value="AMP-binding"/>
    <property type="match status" value="3"/>
</dbReference>
<dbReference type="InterPro" id="IPR029058">
    <property type="entry name" value="AB_hydrolase_fold"/>
</dbReference>
<dbReference type="Gene3D" id="3.40.50.1820">
    <property type="entry name" value="alpha/beta hydrolase"/>
    <property type="match status" value="2"/>
</dbReference>
<dbReference type="Gene3D" id="3.30.559.10">
    <property type="entry name" value="Chloramphenicol acetyltransferase-like domain"/>
    <property type="match status" value="3"/>
</dbReference>
<evidence type="ECO:0000313" key="6">
    <source>
        <dbReference type="EMBL" id="RMU91361.1"/>
    </source>
</evidence>
<dbReference type="InterPro" id="IPR025110">
    <property type="entry name" value="AMP-bd_C"/>
</dbReference>
<dbReference type="InterPro" id="IPR036736">
    <property type="entry name" value="ACP-like_sf"/>
</dbReference>
<feature type="domain" description="Carrier" evidence="5">
    <location>
        <begin position="2990"/>
        <end position="3064"/>
    </location>
</feature>
<gene>
    <name evidence="6" type="ORF">ALP21_04285</name>
</gene>
<dbReference type="CDD" id="cd19544">
    <property type="entry name" value="E-C_NRPS"/>
    <property type="match status" value="2"/>
</dbReference>
<dbReference type="InterPro" id="IPR001031">
    <property type="entry name" value="Thioesterase"/>
</dbReference>
<dbReference type="InterPro" id="IPR006162">
    <property type="entry name" value="Ppantetheine_attach_site"/>
</dbReference>
<dbReference type="FunFam" id="3.40.50.12780:FF:000012">
    <property type="entry name" value="Non-ribosomal peptide synthetase"/>
    <property type="match status" value="1"/>
</dbReference>
<dbReference type="FunFam" id="3.30.559.10:FF:000012">
    <property type="entry name" value="Non-ribosomal peptide synthetase"/>
    <property type="match status" value="1"/>
</dbReference>
<dbReference type="FunFam" id="3.30.300.30:FF:000010">
    <property type="entry name" value="Enterobactin synthetase component F"/>
    <property type="match status" value="3"/>
</dbReference>
<protein>
    <submittedName>
        <fullName evidence="6">Amino acid adenylation</fullName>
    </submittedName>
</protein>
<dbReference type="PANTHER" id="PTHR45527">
    <property type="entry name" value="NONRIBOSOMAL PEPTIDE SYNTHETASE"/>
    <property type="match status" value="1"/>
</dbReference>
<dbReference type="CDD" id="cd17643">
    <property type="entry name" value="A_NRPS_Cytc1-like"/>
    <property type="match status" value="1"/>
</dbReference>
<dbReference type="FunFam" id="1.10.1200.10:FF:000005">
    <property type="entry name" value="Nonribosomal peptide synthetase 1"/>
    <property type="match status" value="3"/>
</dbReference>
<dbReference type="PROSITE" id="PS00012">
    <property type="entry name" value="PHOSPHOPANTETHEINE"/>
    <property type="match status" value="3"/>
</dbReference>
<feature type="domain" description="Carrier" evidence="5">
    <location>
        <begin position="874"/>
        <end position="949"/>
    </location>
</feature>
<keyword evidence="3" id="KW-0596">Phosphopantetheine</keyword>
<dbReference type="InterPro" id="IPR023213">
    <property type="entry name" value="CAT-like_dom_sf"/>
</dbReference>
<evidence type="ECO:0000256" key="2">
    <source>
        <dbReference type="ARBA" id="ARBA00006432"/>
    </source>
</evidence>
<comment type="similarity">
    <text evidence="2">Belongs to the ATP-dependent AMP-binding enzyme family.</text>
</comment>
<dbReference type="FunFam" id="3.40.50.980:FF:000001">
    <property type="entry name" value="Non-ribosomal peptide synthetase"/>
    <property type="match status" value="3"/>
</dbReference>
<dbReference type="PANTHER" id="PTHR45527:SF14">
    <property type="entry name" value="PLIPASTATIN SYNTHASE SUBUNIT B"/>
    <property type="match status" value="1"/>
</dbReference>
<evidence type="ECO:0000256" key="1">
    <source>
        <dbReference type="ARBA" id="ARBA00001957"/>
    </source>
</evidence>
<comment type="caution">
    <text evidence="6">The sequence shown here is derived from an EMBL/GenBank/DDBJ whole genome shotgun (WGS) entry which is preliminary data.</text>
</comment>
<dbReference type="Gene3D" id="3.30.300.30">
    <property type="match status" value="3"/>
</dbReference>
<dbReference type="CDD" id="cd19531">
    <property type="entry name" value="LCL_NRPS-like"/>
    <property type="match status" value="1"/>
</dbReference>
<dbReference type="Gene3D" id="3.30.559.30">
    <property type="entry name" value="Nonribosomal peptide synthetase, condensation domain"/>
    <property type="match status" value="3"/>
</dbReference>
<dbReference type="CDD" id="cd17651">
    <property type="entry name" value="A_NRPS_VisG_like"/>
    <property type="match status" value="2"/>
</dbReference>
<evidence type="ECO:0000313" key="7">
    <source>
        <dbReference type="Proteomes" id="UP000267078"/>
    </source>
</evidence>
<dbReference type="SUPFAM" id="SSF56801">
    <property type="entry name" value="Acetyl-CoA synthetase-like"/>
    <property type="match status" value="3"/>
</dbReference>
<reference evidence="6 7" key="1">
    <citation type="submission" date="2018-08" db="EMBL/GenBank/DDBJ databases">
        <title>Recombination of ecologically and evolutionarily significant loci maintains genetic cohesion in the Pseudomonas syringae species complex.</title>
        <authorList>
            <person name="Dillon M."/>
            <person name="Thakur S."/>
            <person name="Almeida R.N.D."/>
            <person name="Weir B.S."/>
            <person name="Guttman D.S."/>
        </authorList>
    </citation>
    <scope>NUCLEOTIDE SEQUENCE [LARGE SCALE GENOMIC DNA]</scope>
    <source>
        <strain evidence="6 7">1449B</strain>
    </source>
</reference>
<dbReference type="PROSITE" id="PS00455">
    <property type="entry name" value="AMP_BINDING"/>
    <property type="match status" value="3"/>
</dbReference>
<organism evidence="6 7">
    <name type="scientific">Pseudomonas savastanoi pv. phaseolicola</name>
    <name type="common">Pseudomonas syringae pv. phaseolicola</name>
    <dbReference type="NCBI Taxonomy" id="319"/>
    <lineage>
        <taxon>Bacteria</taxon>
        <taxon>Pseudomonadati</taxon>
        <taxon>Pseudomonadota</taxon>
        <taxon>Gammaproteobacteria</taxon>
        <taxon>Pseudomonadales</taxon>
        <taxon>Pseudomonadaceae</taxon>
        <taxon>Pseudomonas</taxon>
    </lineage>
</organism>
<dbReference type="Gene3D" id="3.40.50.980">
    <property type="match status" value="6"/>
</dbReference>